<dbReference type="Proteomes" id="UP000828390">
    <property type="component" value="Unassembled WGS sequence"/>
</dbReference>
<evidence type="ECO:0000313" key="2">
    <source>
        <dbReference type="Proteomes" id="UP000828390"/>
    </source>
</evidence>
<dbReference type="EMBL" id="JAIWYP010000003">
    <property type="protein sequence ID" value="KAH3848158.1"/>
    <property type="molecule type" value="Genomic_DNA"/>
</dbReference>
<reference evidence="1" key="1">
    <citation type="journal article" date="2019" name="bioRxiv">
        <title>The Genome of the Zebra Mussel, Dreissena polymorpha: A Resource for Invasive Species Research.</title>
        <authorList>
            <person name="McCartney M.A."/>
            <person name="Auch B."/>
            <person name="Kono T."/>
            <person name="Mallez S."/>
            <person name="Zhang Y."/>
            <person name="Obille A."/>
            <person name="Becker A."/>
            <person name="Abrahante J.E."/>
            <person name="Garbe J."/>
            <person name="Badalamenti J.P."/>
            <person name="Herman A."/>
            <person name="Mangelson H."/>
            <person name="Liachko I."/>
            <person name="Sullivan S."/>
            <person name="Sone E.D."/>
            <person name="Koren S."/>
            <person name="Silverstein K.A.T."/>
            <person name="Beckman K.B."/>
            <person name="Gohl D.M."/>
        </authorList>
    </citation>
    <scope>NUCLEOTIDE SEQUENCE</scope>
    <source>
        <strain evidence="1">Duluth1</strain>
        <tissue evidence="1">Whole animal</tissue>
    </source>
</reference>
<evidence type="ECO:0000313" key="1">
    <source>
        <dbReference type="EMBL" id="KAH3848158.1"/>
    </source>
</evidence>
<proteinExistence type="predicted"/>
<sequence>MSGGTDDTRLIFGPLAMSNMSFVAGLSRSALVAETAPLSQKWQLSAELSLDDGICRIYPETSRWVMPVCRTHPKNGIYLFKIIPNRDIAWFCTYYI</sequence>
<dbReference type="AlphaFoldDB" id="A0A9D4QZ28"/>
<reference evidence="1" key="2">
    <citation type="submission" date="2020-11" db="EMBL/GenBank/DDBJ databases">
        <authorList>
            <person name="McCartney M.A."/>
            <person name="Auch B."/>
            <person name="Kono T."/>
            <person name="Mallez S."/>
            <person name="Becker A."/>
            <person name="Gohl D.M."/>
            <person name="Silverstein K.A.T."/>
            <person name="Koren S."/>
            <person name="Bechman K.B."/>
            <person name="Herman A."/>
            <person name="Abrahante J.E."/>
            <person name="Garbe J."/>
        </authorList>
    </citation>
    <scope>NUCLEOTIDE SEQUENCE</scope>
    <source>
        <strain evidence="1">Duluth1</strain>
        <tissue evidence="1">Whole animal</tissue>
    </source>
</reference>
<protein>
    <submittedName>
        <fullName evidence="1">Uncharacterized protein</fullName>
    </submittedName>
</protein>
<comment type="caution">
    <text evidence="1">The sequence shown here is derived from an EMBL/GenBank/DDBJ whole genome shotgun (WGS) entry which is preliminary data.</text>
</comment>
<accession>A0A9D4QZ28</accession>
<keyword evidence="2" id="KW-1185">Reference proteome</keyword>
<gene>
    <name evidence="1" type="ORF">DPMN_090508</name>
</gene>
<organism evidence="1 2">
    <name type="scientific">Dreissena polymorpha</name>
    <name type="common">Zebra mussel</name>
    <name type="synonym">Mytilus polymorpha</name>
    <dbReference type="NCBI Taxonomy" id="45954"/>
    <lineage>
        <taxon>Eukaryota</taxon>
        <taxon>Metazoa</taxon>
        <taxon>Spiralia</taxon>
        <taxon>Lophotrochozoa</taxon>
        <taxon>Mollusca</taxon>
        <taxon>Bivalvia</taxon>
        <taxon>Autobranchia</taxon>
        <taxon>Heteroconchia</taxon>
        <taxon>Euheterodonta</taxon>
        <taxon>Imparidentia</taxon>
        <taxon>Neoheterodontei</taxon>
        <taxon>Myida</taxon>
        <taxon>Dreissenoidea</taxon>
        <taxon>Dreissenidae</taxon>
        <taxon>Dreissena</taxon>
    </lineage>
</organism>
<name>A0A9D4QZ28_DREPO</name>